<dbReference type="Gene3D" id="3.10.20.90">
    <property type="entry name" value="Phosphatidylinositol 3-kinase Catalytic Subunit, Chain A, domain 1"/>
    <property type="match status" value="1"/>
</dbReference>
<dbReference type="VEuPathDB" id="AmoebaDB:ACA1_360030"/>
<evidence type="ECO:0000313" key="3">
    <source>
        <dbReference type="Proteomes" id="UP000011083"/>
    </source>
</evidence>
<protein>
    <recommendedName>
        <fullName evidence="1">Ubiquitin-like domain-containing protein</fullName>
    </recommendedName>
</protein>
<dbReference type="SUPFAM" id="SSF54236">
    <property type="entry name" value="Ubiquitin-like"/>
    <property type="match status" value="1"/>
</dbReference>
<dbReference type="Pfam" id="PF00240">
    <property type="entry name" value="ubiquitin"/>
    <property type="match status" value="1"/>
</dbReference>
<dbReference type="GeneID" id="14923957"/>
<keyword evidence="3" id="KW-1185">Reference proteome</keyword>
<evidence type="ECO:0000313" key="2">
    <source>
        <dbReference type="EMBL" id="ELR22988.1"/>
    </source>
</evidence>
<dbReference type="PROSITE" id="PS50053">
    <property type="entry name" value="UBIQUITIN_2"/>
    <property type="match status" value="1"/>
</dbReference>
<organism evidence="2 3">
    <name type="scientific">Acanthamoeba castellanii (strain ATCC 30010 / Neff)</name>
    <dbReference type="NCBI Taxonomy" id="1257118"/>
    <lineage>
        <taxon>Eukaryota</taxon>
        <taxon>Amoebozoa</taxon>
        <taxon>Discosea</taxon>
        <taxon>Longamoebia</taxon>
        <taxon>Centramoebida</taxon>
        <taxon>Acanthamoebidae</taxon>
        <taxon>Acanthamoeba</taxon>
    </lineage>
</organism>
<dbReference type="RefSeq" id="XP_004352465.1">
    <property type="nucleotide sequence ID" value="XM_004352413.1"/>
</dbReference>
<feature type="domain" description="Ubiquitin-like" evidence="1">
    <location>
        <begin position="1"/>
        <end position="72"/>
    </location>
</feature>
<reference evidence="2 3" key="1">
    <citation type="journal article" date="2013" name="Genome Biol.">
        <title>Genome of Acanthamoeba castellanii highlights extensive lateral gene transfer and early evolution of tyrosine kinase signaling.</title>
        <authorList>
            <person name="Clarke M."/>
            <person name="Lohan A.J."/>
            <person name="Liu B."/>
            <person name="Lagkouvardos I."/>
            <person name="Roy S."/>
            <person name="Zafar N."/>
            <person name="Bertelli C."/>
            <person name="Schilde C."/>
            <person name="Kianianmomeni A."/>
            <person name="Burglin T.R."/>
            <person name="Frech C."/>
            <person name="Turcotte B."/>
            <person name="Kopec K.O."/>
            <person name="Synnott J.M."/>
            <person name="Choo C."/>
            <person name="Paponov I."/>
            <person name="Finkler A."/>
            <person name="Soon Heng Tan C."/>
            <person name="Hutchins A.P."/>
            <person name="Weinmeier T."/>
            <person name="Rattei T."/>
            <person name="Chu J.S."/>
            <person name="Gimenez G."/>
            <person name="Irimia M."/>
            <person name="Rigden D.J."/>
            <person name="Fitzpatrick D.A."/>
            <person name="Lorenzo-Morales J."/>
            <person name="Bateman A."/>
            <person name="Chiu C.H."/>
            <person name="Tang P."/>
            <person name="Hegemann P."/>
            <person name="Fromm H."/>
            <person name="Raoult D."/>
            <person name="Greub G."/>
            <person name="Miranda-Saavedra D."/>
            <person name="Chen N."/>
            <person name="Nash P."/>
            <person name="Ginger M.L."/>
            <person name="Horn M."/>
            <person name="Schaap P."/>
            <person name="Caler L."/>
            <person name="Loftus B."/>
        </authorList>
    </citation>
    <scope>NUCLEOTIDE SEQUENCE [LARGE SCALE GENOMIC DNA]</scope>
    <source>
        <strain evidence="2 3">Neff</strain>
    </source>
</reference>
<sequence length="81" mass="8843">MKIQVKTVLYKLLTLEVEETETIRDVVQRDGTPYDLEGLAYGGKILPPTSTVADQAIPPDATLHQVKRGLRGASTPANQQP</sequence>
<evidence type="ECO:0000259" key="1">
    <source>
        <dbReference type="PROSITE" id="PS50053"/>
    </source>
</evidence>
<dbReference type="KEGG" id="acan:ACA1_360030"/>
<accession>L8HDZ5</accession>
<proteinExistence type="predicted"/>
<dbReference type="Proteomes" id="UP000011083">
    <property type="component" value="Unassembled WGS sequence"/>
</dbReference>
<gene>
    <name evidence="2" type="ORF">ACA1_360030</name>
</gene>
<dbReference type="InterPro" id="IPR029071">
    <property type="entry name" value="Ubiquitin-like_domsf"/>
</dbReference>
<dbReference type="AlphaFoldDB" id="L8HDZ5"/>
<dbReference type="EMBL" id="KB007867">
    <property type="protein sequence ID" value="ELR22988.1"/>
    <property type="molecule type" value="Genomic_DNA"/>
</dbReference>
<dbReference type="InterPro" id="IPR000626">
    <property type="entry name" value="Ubiquitin-like_dom"/>
</dbReference>
<name>L8HDZ5_ACACF</name>